<keyword evidence="3" id="KW-0378">Hydrolase</keyword>
<proteinExistence type="predicted"/>
<feature type="domain" description="D-alanyl-D-alanine carboxypeptidase-like core" evidence="2">
    <location>
        <begin position="171"/>
        <end position="298"/>
    </location>
</feature>
<keyword evidence="4" id="KW-1185">Reference proteome</keyword>
<keyword evidence="1" id="KW-0732">Signal</keyword>
<accession>A0A366IID0</accession>
<dbReference type="SUPFAM" id="SSF55166">
    <property type="entry name" value="Hedgehog/DD-peptidase"/>
    <property type="match status" value="1"/>
</dbReference>
<dbReference type="PROSITE" id="PS51257">
    <property type="entry name" value="PROKAR_LIPOPROTEIN"/>
    <property type="match status" value="1"/>
</dbReference>
<comment type="caution">
    <text evidence="3">The sequence shown here is derived from an EMBL/GenBank/DDBJ whole genome shotgun (WGS) entry which is preliminary data.</text>
</comment>
<dbReference type="InterPro" id="IPR009045">
    <property type="entry name" value="Zn_M74/Hedgehog-like"/>
</dbReference>
<evidence type="ECO:0000256" key="1">
    <source>
        <dbReference type="SAM" id="SignalP"/>
    </source>
</evidence>
<dbReference type="Gene3D" id="3.30.1380.10">
    <property type="match status" value="1"/>
</dbReference>
<evidence type="ECO:0000313" key="4">
    <source>
        <dbReference type="Proteomes" id="UP000253490"/>
    </source>
</evidence>
<dbReference type="Proteomes" id="UP000253490">
    <property type="component" value="Unassembled WGS sequence"/>
</dbReference>
<dbReference type="Pfam" id="PF02557">
    <property type="entry name" value="VanY"/>
    <property type="match status" value="1"/>
</dbReference>
<dbReference type="EMBL" id="QNRX01000001">
    <property type="protein sequence ID" value="RBP70225.1"/>
    <property type="molecule type" value="Genomic_DNA"/>
</dbReference>
<feature type="chain" id="PRO_5016653350" evidence="1">
    <location>
        <begin position="21"/>
        <end position="320"/>
    </location>
</feature>
<dbReference type="InterPro" id="IPR052179">
    <property type="entry name" value="DD-CPase-like"/>
</dbReference>
<evidence type="ECO:0000259" key="2">
    <source>
        <dbReference type="Pfam" id="PF02557"/>
    </source>
</evidence>
<dbReference type="GO" id="GO:0006508">
    <property type="term" value="P:proteolysis"/>
    <property type="evidence" value="ECO:0007669"/>
    <property type="project" value="InterPro"/>
</dbReference>
<protein>
    <submittedName>
        <fullName evidence="3">LAS superfamily LD-carboxypeptidase LdcB</fullName>
    </submittedName>
</protein>
<dbReference type="PANTHER" id="PTHR34385">
    <property type="entry name" value="D-ALANYL-D-ALANINE CARBOXYPEPTIDASE"/>
    <property type="match status" value="1"/>
</dbReference>
<dbReference type="InterPro" id="IPR003709">
    <property type="entry name" value="VanY-like_core_dom"/>
</dbReference>
<name>A0A366IID0_9FIRM</name>
<dbReference type="GO" id="GO:0004180">
    <property type="term" value="F:carboxypeptidase activity"/>
    <property type="evidence" value="ECO:0007669"/>
    <property type="project" value="UniProtKB-KW"/>
</dbReference>
<reference evidence="3 4" key="1">
    <citation type="submission" date="2018-06" db="EMBL/GenBank/DDBJ databases">
        <title>Genomic Encyclopedia of Type Strains, Phase IV (KMG-IV): sequencing the most valuable type-strain genomes for metagenomic binning, comparative biology and taxonomic classification.</title>
        <authorList>
            <person name="Goeker M."/>
        </authorList>
    </citation>
    <scope>NUCLEOTIDE SEQUENCE [LARGE SCALE GENOMIC DNA]</scope>
    <source>
        <strain evidence="3 4">DSM 22112</strain>
    </source>
</reference>
<dbReference type="AlphaFoldDB" id="A0A366IID0"/>
<organism evidence="3 4">
    <name type="scientific">Alkalibaculum bacchi</name>
    <dbReference type="NCBI Taxonomy" id="645887"/>
    <lineage>
        <taxon>Bacteria</taxon>
        <taxon>Bacillati</taxon>
        <taxon>Bacillota</taxon>
        <taxon>Clostridia</taxon>
        <taxon>Eubacteriales</taxon>
        <taxon>Eubacteriaceae</taxon>
        <taxon>Alkalibaculum</taxon>
    </lineage>
</organism>
<evidence type="ECO:0000313" key="3">
    <source>
        <dbReference type="EMBL" id="RBP70225.1"/>
    </source>
</evidence>
<feature type="signal peptide" evidence="1">
    <location>
        <begin position="1"/>
        <end position="20"/>
    </location>
</feature>
<keyword evidence="3" id="KW-0645">Protease</keyword>
<sequence>MKKILIITILLLLLAGCTDKGTVTSGETATTSKWEVNSNVEGMFVEPGYKIELSISEKGKDQVTQVDKVILEVNNKDLAIINEDGSITVNNDALSGMELEIKVKFKELSTNLDYTVLKPLGTTVDENNRILNESDYDVVVNKKRFLSSDYVPKDLVKVNVPTQLENPEVNQMRKIPADRLHELFEGAKKEGFTLIARSGYRSYNTQDILYRNVVTSKGQTYADKYSAKPGTSEHQTGLAMDITSEGVNFQLSEDFGELPESIWVKENAHKYGFIIRYPKDKEEIVGYAYEPWHIRYVGVELATKIYKSGLTMEEYFEKAY</sequence>
<dbReference type="RefSeq" id="WP_207657411.1">
    <property type="nucleotide sequence ID" value="NZ_QNRX01000001.1"/>
</dbReference>
<dbReference type="PANTHER" id="PTHR34385:SF1">
    <property type="entry name" value="PEPTIDOGLYCAN L-ALANYL-D-GLUTAMATE ENDOPEPTIDASE CWLK"/>
    <property type="match status" value="1"/>
</dbReference>
<gene>
    <name evidence="3" type="ORF">DES36_101285</name>
</gene>
<dbReference type="CDD" id="cd14852">
    <property type="entry name" value="LD-carboxypeptidase"/>
    <property type="match status" value="1"/>
</dbReference>
<keyword evidence="3" id="KW-0121">Carboxypeptidase</keyword>
<dbReference type="InterPro" id="IPR058193">
    <property type="entry name" value="VanY/YodJ_core_dom"/>
</dbReference>